<dbReference type="HOGENOM" id="CLU_107971_1_0_6"/>
<name>A0A0K8QMP5_9GAMM</name>
<reference evidence="3" key="2">
    <citation type="submission" date="2015-08" db="EMBL/GenBank/DDBJ databases">
        <title>Complete DNA Sequence of Pseudomonas syringae pv. actinidiae, the Causal Agent of Kiwifruit Canker Disease.</title>
        <authorList>
            <person name="Rikkerink E.H.A."/>
            <person name="Fineran P.C."/>
        </authorList>
    </citation>
    <scope>NUCLEOTIDE SEQUENCE</scope>
    <source>
        <strain evidence="3">SkMP5</strain>
    </source>
</reference>
<evidence type="ECO:0000313" key="2">
    <source>
        <dbReference type="EMBL" id="GAN44801.1"/>
    </source>
</evidence>
<sequence length="212" mass="23554">MNALPRWAWLLVALALAGAWWSWSGQAHAPPPGVLAPDAPLQTALDEPVPPLHKADATLKPLARFEVTARVLHREDYRFDDGAALAPVDLALGWGRMSDSAVLKDIEITQGQRFYGWHVDAFPIPRREIETHSANMHLIPADRSVERAIERARAGEVVHFSGYLVEADRPNGWRWRSSLSRDDTGDGACELVWVERFEIEPRPLSAAPAASM</sequence>
<keyword evidence="1" id="KW-0732">Signal</keyword>
<dbReference type="RefSeq" id="WP_114693215.1">
    <property type="nucleotide sequence ID" value="NZ_DF970183.1"/>
</dbReference>
<evidence type="ECO:0000256" key="1">
    <source>
        <dbReference type="SAM" id="SignalP"/>
    </source>
</evidence>
<dbReference type="Proteomes" id="UP000253740">
    <property type="component" value="Unassembled WGS sequence"/>
</dbReference>
<protein>
    <submittedName>
        <fullName evidence="3">Uncharacterized protein</fullName>
    </submittedName>
</protein>
<organism evidence="3">
    <name type="scientific">Mizugakiibacter sediminis</name>
    <dbReference type="NCBI Taxonomy" id="1475481"/>
    <lineage>
        <taxon>Bacteria</taxon>
        <taxon>Pseudomonadati</taxon>
        <taxon>Pseudomonadota</taxon>
        <taxon>Gammaproteobacteria</taxon>
        <taxon>Lysobacterales</taxon>
        <taxon>Rhodanobacteraceae</taxon>
        <taxon>Mizugakiibacter</taxon>
    </lineage>
</organism>
<evidence type="ECO:0000313" key="3">
    <source>
        <dbReference type="EMBL" id="GAP66011.1"/>
    </source>
</evidence>
<accession>A0A0K8QMP5</accession>
<feature type="signal peptide" evidence="1">
    <location>
        <begin position="1"/>
        <end position="29"/>
    </location>
</feature>
<keyword evidence="4" id="KW-1185">Reference proteome</keyword>
<reference evidence="2" key="1">
    <citation type="submission" date="2015-03" db="EMBL/GenBank/DDBJ databases">
        <title>Draft genome sequence of Mizugakiibacter sediminis skMP5.</title>
        <authorList>
            <person name="Watanabe T."/>
            <person name="Kojima H."/>
            <person name="Fukui M."/>
        </authorList>
    </citation>
    <scope>NUCLEOTIDE SEQUENCE</scope>
    <source>
        <strain evidence="2">SkMP5</strain>
    </source>
</reference>
<feature type="chain" id="PRO_5007414729" evidence="1">
    <location>
        <begin position="30"/>
        <end position="212"/>
    </location>
</feature>
<dbReference type="EMBL" id="DF952378">
    <property type="protein sequence ID" value="GAN44801.1"/>
    <property type="molecule type" value="Genomic_DNA"/>
</dbReference>
<dbReference type="AlphaFoldDB" id="A0A0K8QMP5"/>
<dbReference type="OrthoDB" id="6706661at2"/>
<gene>
    <name evidence="2" type="ORF">MBSD_1336</name>
    <name evidence="3" type="ORF">MBSD_n1313</name>
</gene>
<dbReference type="EMBL" id="DF970183">
    <property type="protein sequence ID" value="GAP66011.1"/>
    <property type="molecule type" value="Genomic_DNA"/>
</dbReference>
<proteinExistence type="predicted"/>
<dbReference type="STRING" id="1475481.GCA_000953855_01331"/>
<evidence type="ECO:0000313" key="4">
    <source>
        <dbReference type="Proteomes" id="UP000253740"/>
    </source>
</evidence>